<protein>
    <submittedName>
        <fullName evidence="2">Type IV conjugative transfer system protein TraE</fullName>
    </submittedName>
</protein>
<dbReference type="NCBIfam" id="TIGR02761">
    <property type="entry name" value="TraE_TIGR"/>
    <property type="match status" value="1"/>
</dbReference>
<evidence type="ECO:0000256" key="1">
    <source>
        <dbReference type="SAM" id="Phobius"/>
    </source>
</evidence>
<reference evidence="2 3" key="1">
    <citation type="submission" date="2020-11" db="EMBL/GenBank/DDBJ databases">
        <title>Identification of Lelliottia nimipressuralis from Wound Infection by Whole Genome-Based Bacterial Identification.</title>
        <authorList>
            <person name="Navarathna D.H."/>
            <person name="Choi H."/>
            <person name="Jinadatha C."/>
            <person name="Chatterjee P."/>
            <person name="Hwang M."/>
        </authorList>
    </citation>
    <scope>NUCLEOTIDE SEQUENCE [LARGE SCALE GENOMIC DNA]</scope>
    <source>
        <strain evidence="2 3">DN2020</strain>
    </source>
</reference>
<evidence type="ECO:0000313" key="3">
    <source>
        <dbReference type="Proteomes" id="UP000628560"/>
    </source>
</evidence>
<keyword evidence="1" id="KW-0812">Transmembrane</keyword>
<accession>A0ABD4KF25</accession>
<dbReference type="InterPro" id="IPR007973">
    <property type="entry name" value="Pilus_assembly_TraE"/>
</dbReference>
<dbReference type="EMBL" id="JADIXP010000019">
    <property type="protein sequence ID" value="MBF4180389.1"/>
    <property type="molecule type" value="Genomic_DNA"/>
</dbReference>
<organism evidence="2 3">
    <name type="scientific">Lelliottia nimipressuralis</name>
    <dbReference type="NCBI Taxonomy" id="69220"/>
    <lineage>
        <taxon>Bacteria</taxon>
        <taxon>Pseudomonadati</taxon>
        <taxon>Pseudomonadota</taxon>
        <taxon>Gammaproteobacteria</taxon>
        <taxon>Enterobacterales</taxon>
        <taxon>Enterobacteriaceae</taxon>
        <taxon>Lelliottia</taxon>
    </lineage>
</organism>
<dbReference type="AlphaFoldDB" id="A0ABD4KF25"/>
<feature type="transmembrane region" description="Helical" evidence="1">
    <location>
        <begin position="12"/>
        <end position="36"/>
    </location>
</feature>
<gene>
    <name evidence="2" type="primary">traE</name>
    <name evidence="2" type="ORF">ISP11_21235</name>
</gene>
<name>A0ABD4KF25_9ENTR</name>
<dbReference type="Pfam" id="PF05309">
    <property type="entry name" value="TraE"/>
    <property type="match status" value="1"/>
</dbReference>
<comment type="caution">
    <text evidence="2">The sequence shown here is derived from an EMBL/GenBank/DDBJ whole genome shotgun (WGS) entry which is preliminary data.</text>
</comment>
<keyword evidence="1" id="KW-1133">Transmembrane helix</keyword>
<evidence type="ECO:0000313" key="2">
    <source>
        <dbReference type="EMBL" id="MBF4180389.1"/>
    </source>
</evidence>
<proteinExistence type="predicted"/>
<dbReference type="Proteomes" id="UP000628560">
    <property type="component" value="Unassembled WGS sequence"/>
</dbReference>
<keyword evidence="1" id="KW-0472">Membrane</keyword>
<dbReference type="RefSeq" id="WP_194514290.1">
    <property type="nucleotide sequence ID" value="NZ_JADIXP010000019.1"/>
</dbReference>
<sequence length="187" mass="21270">MHITARNNTTRLVSFIIGGLILLIFILAVAVARMAFTNIDLIHKRPVIVTPMQYNVPFSVSETKADADYLRMMTLSFLALRLNVSPETVDMNHEFLLSYVKTESLQDFTSVLADESKRIKGNSVNSAFYQTDITVYPANGRVDIRGVLKTWIGTARPETEIKQFRLDLEYHNGLTRIARFVEVNNEK</sequence>